<dbReference type="InterPro" id="IPR027363">
    <property type="entry name" value="M1Pi_N"/>
</dbReference>
<dbReference type="NCBIfam" id="TIGR00524">
    <property type="entry name" value="eIF-2B_rel"/>
    <property type="match status" value="1"/>
</dbReference>
<dbReference type="InterPro" id="IPR000649">
    <property type="entry name" value="IF-2B-related"/>
</dbReference>
<comment type="catalytic activity">
    <reaction evidence="6">
        <text>5-(methylsulfanyl)-alpha-D-ribose 1-phosphate = 5-(methylsulfanyl)-D-ribulose 1-phosphate</text>
        <dbReference type="Rhea" id="RHEA:19989"/>
        <dbReference type="ChEBI" id="CHEBI:58533"/>
        <dbReference type="ChEBI" id="CHEBI:58548"/>
        <dbReference type="EC" id="5.3.1.23"/>
    </reaction>
</comment>
<dbReference type="Gene3D" id="3.40.50.10470">
    <property type="entry name" value="Translation initiation factor eif-2b, domain 2"/>
    <property type="match status" value="1"/>
</dbReference>
<dbReference type="GO" id="GO:0046523">
    <property type="term" value="F:S-methyl-5-thioribose-1-phosphate isomerase activity"/>
    <property type="evidence" value="ECO:0007669"/>
    <property type="project" value="UniProtKB-UniRule"/>
</dbReference>
<evidence type="ECO:0000313" key="8">
    <source>
        <dbReference type="Proteomes" id="UP001162480"/>
    </source>
</evidence>
<feature type="active site" description="Proton donor" evidence="6">
    <location>
        <position position="250"/>
    </location>
</feature>
<accession>A0AA36BSJ5</accession>
<dbReference type="FunFam" id="3.40.50.10470:FF:000003">
    <property type="entry name" value="Methylthioribose-1-phosphate isomerase"/>
    <property type="match status" value="1"/>
</dbReference>
<evidence type="ECO:0000256" key="5">
    <source>
        <dbReference type="ARBA" id="ARBA00023242"/>
    </source>
</evidence>
<keyword evidence="1 6" id="KW-0963">Cytoplasm</keyword>
<dbReference type="PANTHER" id="PTHR43475">
    <property type="entry name" value="METHYLTHIORIBOSE-1-PHOSPHATE ISOMERASE"/>
    <property type="match status" value="1"/>
</dbReference>
<comment type="pathway">
    <text evidence="6">Amino-acid biosynthesis; L-methionine biosynthesis via salvage pathway; L-methionine from S-methyl-5-thio-alpha-D-ribose 1-phosphate: step 1/6.</text>
</comment>
<keyword evidence="8" id="KW-1185">Reference proteome</keyword>
<dbReference type="GO" id="GO:0019509">
    <property type="term" value="P:L-methionine salvage from methylthioadenosine"/>
    <property type="evidence" value="ECO:0007669"/>
    <property type="project" value="UniProtKB-UniRule"/>
</dbReference>
<dbReference type="GO" id="GO:0005737">
    <property type="term" value="C:cytoplasm"/>
    <property type="evidence" value="ECO:0007669"/>
    <property type="project" value="UniProtKB-SubCell"/>
</dbReference>
<dbReference type="EC" id="5.3.1.23" evidence="6"/>
<proteinExistence type="inferred from homology"/>
<evidence type="ECO:0000256" key="2">
    <source>
        <dbReference type="ARBA" id="ARBA00022605"/>
    </source>
</evidence>
<protein>
    <recommendedName>
        <fullName evidence="6">Methylthioribose-1-phosphate isomerase</fullName>
        <shortName evidence="6">M1Pi</shortName>
        <shortName evidence="6">MTR-1-P isomerase</shortName>
        <ecNumber evidence="6">5.3.1.23</ecNumber>
    </recommendedName>
    <alternativeName>
        <fullName evidence="6">S-methyl-5-thioribose-1-phosphate isomerase</fullName>
    </alternativeName>
    <alternativeName>
        <fullName evidence="6">Translation initiation factor eIF-2B subunit alpha/beta/delta-like protein</fullName>
    </alternativeName>
</protein>
<evidence type="ECO:0000256" key="1">
    <source>
        <dbReference type="ARBA" id="ARBA00022490"/>
    </source>
</evidence>
<comment type="similarity">
    <text evidence="6">Belongs to the eIF-2B alpha/beta/delta subunits family. MtnA subfamily.</text>
</comment>
<comment type="function">
    <text evidence="6">Catalyzes the interconversion of methylthioribose-1-phosphate (MTR-1-P) into methylthioribulose-1-phosphate (MTRu-1-P).</text>
</comment>
<evidence type="ECO:0000313" key="7">
    <source>
        <dbReference type="EMBL" id="CAI9739259.1"/>
    </source>
</evidence>
<dbReference type="NCBIfam" id="NF004326">
    <property type="entry name" value="PRK05720.1"/>
    <property type="match status" value="1"/>
</dbReference>
<evidence type="ECO:0000256" key="6">
    <source>
        <dbReference type="HAMAP-Rule" id="MF_03119"/>
    </source>
</evidence>
<keyword evidence="3 6" id="KW-0486">Methionine biosynthesis</keyword>
<evidence type="ECO:0000256" key="4">
    <source>
        <dbReference type="ARBA" id="ARBA00023235"/>
    </source>
</evidence>
<dbReference type="InterPro" id="IPR042529">
    <property type="entry name" value="IF_2B-like_C"/>
</dbReference>
<dbReference type="EMBL" id="OX597836">
    <property type="protein sequence ID" value="CAI9739259.1"/>
    <property type="molecule type" value="Genomic_DNA"/>
</dbReference>
<dbReference type="InterPro" id="IPR037171">
    <property type="entry name" value="NagB/RpiA_transferase-like"/>
</dbReference>
<dbReference type="AlphaFoldDB" id="A0AA36BSJ5"/>
<dbReference type="Gene3D" id="1.20.120.420">
    <property type="entry name" value="translation initiation factor eif-2b, domain 1"/>
    <property type="match status" value="1"/>
</dbReference>
<dbReference type="FunFam" id="1.20.120.420:FF:000003">
    <property type="entry name" value="Methylthioribose-1-phosphate isomerase"/>
    <property type="match status" value="1"/>
</dbReference>
<comment type="subcellular location">
    <subcellularLocation>
        <location evidence="6">Cytoplasm</location>
    </subcellularLocation>
    <subcellularLocation>
        <location evidence="6">Nucleus</location>
    </subcellularLocation>
</comment>
<dbReference type="InterPro" id="IPR011559">
    <property type="entry name" value="Initiation_fac_2B_a/b/d"/>
</dbReference>
<dbReference type="HAMAP" id="MF_01678">
    <property type="entry name" value="Salvage_MtnA"/>
    <property type="match status" value="1"/>
</dbReference>
<evidence type="ECO:0000256" key="3">
    <source>
        <dbReference type="ARBA" id="ARBA00023167"/>
    </source>
</evidence>
<dbReference type="Pfam" id="PF01008">
    <property type="entry name" value="IF-2B"/>
    <property type="match status" value="1"/>
</dbReference>
<dbReference type="InterPro" id="IPR005251">
    <property type="entry name" value="IF-M1Pi"/>
</dbReference>
<sequence length="484" mass="52681">MANLLEAIKYQRGSLKILDQTLLPESFDYITLKNTDDAWHAIKDMKVRGAPAIAITGCLSLAVELSNSQTSFQTTEKLSEFIGNRLKYLVSARPTAVNMKEAASRLSLLAEQLSASEKTTTVHDVMDRITAEIEEMLDKDITDNKNIGRIGAERILADSNNFPVSVVTHCNTGSLATAGYGTALGVIRSLHKKTMLKHVYCTETRPYNQGSRLTAFEIKHEQMPGTLVCDSMVAMLMKEKNIAAVVVGADRVVANGDTANKIGTYQLAIVAKYHGVPFYVAAPSTSCDMELKSGAEIVIEERNSKEMTSIKGVATAPKDMSCWNPAFDITPSELITGGIITEFGLFKPSQLETELESTPDCVCGHCKTPDCVCGHCKTPDCVCGHCKTPDCVCGHCKTPDCVCGHCKTPDCVCGHCKTPDCVCGHCKTPDCVCGHCKTPDYVCGHSKFLDCGLLRTADCRKLNLVVIQVFAKFQVVHCMMEYDC</sequence>
<feature type="site" description="Transition state stabilizer" evidence="6">
    <location>
        <position position="170"/>
    </location>
</feature>
<dbReference type="SUPFAM" id="SSF100950">
    <property type="entry name" value="NagB/RpiA/CoA transferase-like"/>
    <property type="match status" value="1"/>
</dbReference>
<organism evidence="7 8">
    <name type="scientific">Octopus vulgaris</name>
    <name type="common">Common octopus</name>
    <dbReference type="NCBI Taxonomy" id="6645"/>
    <lineage>
        <taxon>Eukaryota</taxon>
        <taxon>Metazoa</taxon>
        <taxon>Spiralia</taxon>
        <taxon>Lophotrochozoa</taxon>
        <taxon>Mollusca</taxon>
        <taxon>Cephalopoda</taxon>
        <taxon>Coleoidea</taxon>
        <taxon>Octopodiformes</taxon>
        <taxon>Octopoda</taxon>
        <taxon>Incirrata</taxon>
        <taxon>Octopodidae</taxon>
        <taxon>Octopus</taxon>
    </lineage>
</organism>
<dbReference type="NCBIfam" id="TIGR00512">
    <property type="entry name" value="salvage_mtnA"/>
    <property type="match status" value="1"/>
</dbReference>
<dbReference type="GO" id="GO:0005634">
    <property type="term" value="C:nucleus"/>
    <property type="evidence" value="ECO:0007669"/>
    <property type="project" value="UniProtKB-SubCell"/>
</dbReference>
<keyword evidence="2 6" id="KW-0028">Amino-acid biosynthesis</keyword>
<dbReference type="Proteomes" id="UP001162480">
    <property type="component" value="Chromosome 23"/>
</dbReference>
<gene>
    <name evidence="7" type="ORF">OCTVUL_1B024493</name>
</gene>
<keyword evidence="5 6" id="KW-0539">Nucleus</keyword>
<keyword evidence="4 6" id="KW-0413">Isomerase</keyword>
<name>A0AA36BSJ5_OCTVU</name>
<dbReference type="PANTHER" id="PTHR43475:SF1">
    <property type="entry name" value="METHYLTHIORIBOSE-1-PHOSPHATE ISOMERASE"/>
    <property type="match status" value="1"/>
</dbReference>
<reference evidence="7" key="1">
    <citation type="submission" date="2023-08" db="EMBL/GenBank/DDBJ databases">
        <authorList>
            <person name="Alioto T."/>
            <person name="Alioto T."/>
            <person name="Gomez Garrido J."/>
        </authorList>
    </citation>
    <scope>NUCLEOTIDE SEQUENCE</scope>
</reference>